<evidence type="ECO:0000256" key="2">
    <source>
        <dbReference type="ARBA" id="ARBA00023172"/>
    </source>
</evidence>
<sequence length="411" mass="48026">MATVALTILKNHKKKDGTYNVKIRISHKGRSVFLRTYYFLSGNQLSSDRHITDASVYKHFEPRLRKYRAAIGQLSSTLDFYTVEDLKNALIDLDQDVDFIKFGKEYIENLLENGRKGSARTLKTVIFSLIDYFEREKVSALEITERKLMEYEKYLRKERVITRLNKEKLITRTVAGMQDGGIHNHMRDLRILFKAAMKHFNNPQLEDIKIPHCPFDNYKIIDSPVTKKRNLKIEQIKLISESKVEPNSTSELGRDLFLLSFYLCGMNAADIYHLKPENIVDGRVEYNRLKTQSRRKDRAFISIKIIDEALPILKKYIGKLSKRYTNSENLDRAINRGLKEISRNIEKLPEITFYWARHSFGNIARNKCRKSKDDVALALNHVDNYHKTVDIYLDKDWTIVDEVQEAVVSLL</sequence>
<accession>A0ABV6L5E8</accession>
<dbReference type="RefSeq" id="WP_377022542.1">
    <property type="nucleotide sequence ID" value="NZ_JBHLTS010000021.1"/>
</dbReference>
<keyword evidence="5" id="KW-1185">Reference proteome</keyword>
<evidence type="ECO:0000259" key="3">
    <source>
        <dbReference type="Pfam" id="PF13102"/>
    </source>
</evidence>
<dbReference type="InterPro" id="IPR011010">
    <property type="entry name" value="DNA_brk_join_enz"/>
</dbReference>
<feature type="domain" description="Phage integrase SAM-like" evidence="3">
    <location>
        <begin position="98"/>
        <end position="198"/>
    </location>
</feature>
<name>A0ABV6L5E8_9SPHI</name>
<dbReference type="Pfam" id="PF13102">
    <property type="entry name" value="Phage_int_SAM_5"/>
    <property type="match status" value="1"/>
</dbReference>
<reference evidence="4 5" key="1">
    <citation type="submission" date="2024-09" db="EMBL/GenBank/DDBJ databases">
        <authorList>
            <person name="Sun Q."/>
            <person name="Mori K."/>
        </authorList>
    </citation>
    <scope>NUCLEOTIDE SEQUENCE [LARGE SCALE GENOMIC DNA]</scope>
    <source>
        <strain evidence="4 5">NCAIM B.02415</strain>
    </source>
</reference>
<keyword evidence="2" id="KW-0233">DNA recombination</keyword>
<protein>
    <submittedName>
        <fullName evidence="4">Phage integrase SAM-like domain-containing protein</fullName>
    </submittedName>
</protein>
<keyword evidence="1" id="KW-0238">DNA-binding</keyword>
<evidence type="ECO:0000256" key="1">
    <source>
        <dbReference type="ARBA" id="ARBA00023125"/>
    </source>
</evidence>
<dbReference type="Proteomes" id="UP001589828">
    <property type="component" value="Unassembled WGS sequence"/>
</dbReference>
<evidence type="ECO:0000313" key="4">
    <source>
        <dbReference type="EMBL" id="MFC0514699.1"/>
    </source>
</evidence>
<dbReference type="Gene3D" id="1.10.150.130">
    <property type="match status" value="1"/>
</dbReference>
<evidence type="ECO:0000313" key="5">
    <source>
        <dbReference type="Proteomes" id="UP001589828"/>
    </source>
</evidence>
<dbReference type="Gene3D" id="1.10.443.10">
    <property type="entry name" value="Intergrase catalytic core"/>
    <property type="match status" value="1"/>
</dbReference>
<dbReference type="SUPFAM" id="SSF56349">
    <property type="entry name" value="DNA breaking-rejoining enzymes"/>
    <property type="match status" value="1"/>
</dbReference>
<proteinExistence type="predicted"/>
<gene>
    <name evidence="4" type="ORF">ACFFGT_10835</name>
</gene>
<dbReference type="EMBL" id="JBHLTS010000021">
    <property type="protein sequence ID" value="MFC0514699.1"/>
    <property type="molecule type" value="Genomic_DNA"/>
</dbReference>
<dbReference type="InterPro" id="IPR013762">
    <property type="entry name" value="Integrase-like_cat_sf"/>
</dbReference>
<organism evidence="4 5">
    <name type="scientific">Mucilaginibacter angelicae</name>
    <dbReference type="NCBI Taxonomy" id="869718"/>
    <lineage>
        <taxon>Bacteria</taxon>
        <taxon>Pseudomonadati</taxon>
        <taxon>Bacteroidota</taxon>
        <taxon>Sphingobacteriia</taxon>
        <taxon>Sphingobacteriales</taxon>
        <taxon>Sphingobacteriaceae</taxon>
        <taxon>Mucilaginibacter</taxon>
    </lineage>
</organism>
<dbReference type="InterPro" id="IPR010998">
    <property type="entry name" value="Integrase_recombinase_N"/>
</dbReference>
<comment type="caution">
    <text evidence="4">The sequence shown here is derived from an EMBL/GenBank/DDBJ whole genome shotgun (WGS) entry which is preliminary data.</text>
</comment>
<dbReference type="InterPro" id="IPR025269">
    <property type="entry name" value="SAM-like_dom"/>
</dbReference>